<organism evidence="1 2">
    <name type="scientific">Actinidia rufa</name>
    <dbReference type="NCBI Taxonomy" id="165716"/>
    <lineage>
        <taxon>Eukaryota</taxon>
        <taxon>Viridiplantae</taxon>
        <taxon>Streptophyta</taxon>
        <taxon>Embryophyta</taxon>
        <taxon>Tracheophyta</taxon>
        <taxon>Spermatophyta</taxon>
        <taxon>Magnoliopsida</taxon>
        <taxon>eudicotyledons</taxon>
        <taxon>Gunneridae</taxon>
        <taxon>Pentapetalae</taxon>
        <taxon>asterids</taxon>
        <taxon>Ericales</taxon>
        <taxon>Actinidiaceae</taxon>
        <taxon>Actinidia</taxon>
    </lineage>
</organism>
<protein>
    <submittedName>
        <fullName evidence="1">Uncharacterized protein</fullName>
    </submittedName>
</protein>
<gene>
    <name evidence="1" type="ORF">Acr_07g0007470</name>
</gene>
<dbReference type="Proteomes" id="UP000585474">
    <property type="component" value="Unassembled WGS sequence"/>
</dbReference>
<dbReference type="EMBL" id="BJWL01000007">
    <property type="protein sequence ID" value="GFY90550.1"/>
    <property type="molecule type" value="Genomic_DNA"/>
</dbReference>
<name>A0A7J0EW00_9ERIC</name>
<comment type="caution">
    <text evidence="1">The sequence shown here is derived from an EMBL/GenBank/DDBJ whole genome shotgun (WGS) entry which is preliminary data.</text>
</comment>
<proteinExistence type="predicted"/>
<evidence type="ECO:0000313" key="2">
    <source>
        <dbReference type="Proteomes" id="UP000585474"/>
    </source>
</evidence>
<evidence type="ECO:0000313" key="1">
    <source>
        <dbReference type="EMBL" id="GFY90550.1"/>
    </source>
</evidence>
<reference evidence="1 2" key="1">
    <citation type="submission" date="2019-07" db="EMBL/GenBank/DDBJ databases">
        <title>De Novo Assembly of kiwifruit Actinidia rufa.</title>
        <authorList>
            <person name="Sugita-Konishi S."/>
            <person name="Sato K."/>
            <person name="Mori E."/>
            <person name="Abe Y."/>
            <person name="Kisaki G."/>
            <person name="Hamano K."/>
            <person name="Suezawa K."/>
            <person name="Otani M."/>
            <person name="Fukuda T."/>
            <person name="Manabe T."/>
            <person name="Gomi K."/>
            <person name="Tabuchi M."/>
            <person name="Akimitsu K."/>
            <person name="Kataoka I."/>
        </authorList>
    </citation>
    <scope>NUCLEOTIDE SEQUENCE [LARGE SCALE GENOMIC DNA]</scope>
    <source>
        <strain evidence="2">cv. Fuchu</strain>
    </source>
</reference>
<sequence>MGDRSGKGDAEDRGKGQERVGEGLVVLGLDRRRKRVKGGAGWRKLSESSGYGGDLWRWDVMCGFVEKWMGVLTNGCL</sequence>
<keyword evidence="2" id="KW-1185">Reference proteome</keyword>
<dbReference type="AlphaFoldDB" id="A0A7J0EW00"/>
<accession>A0A7J0EW00</accession>